<gene>
    <name evidence="3" type="ORF">ACFSX9_01955</name>
</gene>
<keyword evidence="4" id="KW-1185">Reference proteome</keyword>
<organism evidence="3 4">
    <name type="scientific">Flavobacterium ardleyense</name>
    <dbReference type="NCBI Taxonomy" id="2038737"/>
    <lineage>
        <taxon>Bacteria</taxon>
        <taxon>Pseudomonadati</taxon>
        <taxon>Bacteroidota</taxon>
        <taxon>Flavobacteriia</taxon>
        <taxon>Flavobacteriales</taxon>
        <taxon>Flavobacteriaceae</taxon>
        <taxon>Flavobacterium</taxon>
    </lineage>
</organism>
<comment type="caution">
    <text evidence="3">The sequence shown here is derived from an EMBL/GenBank/DDBJ whole genome shotgun (WGS) entry which is preliminary data.</text>
</comment>
<dbReference type="InterPro" id="IPR011856">
    <property type="entry name" value="tRNA_endonuc-like_dom_sf"/>
</dbReference>
<dbReference type="Proteomes" id="UP001597549">
    <property type="component" value="Unassembled WGS sequence"/>
</dbReference>
<dbReference type="InterPro" id="IPR053148">
    <property type="entry name" value="PD-DEXK-like_domain"/>
</dbReference>
<dbReference type="RefSeq" id="WP_379803716.1">
    <property type="nucleotide sequence ID" value="NZ_JBHUOL010000006.1"/>
</dbReference>
<dbReference type="Gene3D" id="3.40.1350.10">
    <property type="match status" value="1"/>
</dbReference>
<reference evidence="4" key="1">
    <citation type="journal article" date="2019" name="Int. J. Syst. Evol. Microbiol.">
        <title>The Global Catalogue of Microorganisms (GCM) 10K type strain sequencing project: providing services to taxonomists for standard genome sequencing and annotation.</title>
        <authorList>
            <consortium name="The Broad Institute Genomics Platform"/>
            <consortium name="The Broad Institute Genome Sequencing Center for Infectious Disease"/>
            <person name="Wu L."/>
            <person name="Ma J."/>
        </authorList>
    </citation>
    <scope>NUCLEOTIDE SEQUENCE [LARGE SCALE GENOMIC DNA]</scope>
    <source>
        <strain evidence="4">KCTC 52644</strain>
    </source>
</reference>
<evidence type="ECO:0000259" key="2">
    <source>
        <dbReference type="Pfam" id="PF17761"/>
    </source>
</evidence>
<dbReference type="PANTHER" id="PTHR30547">
    <property type="entry name" value="UNCHARACTERIZED PROTEIN YHCG-RELATED"/>
    <property type="match status" value="1"/>
</dbReference>
<dbReference type="InterPro" id="IPR041527">
    <property type="entry name" value="YhcG_N"/>
</dbReference>
<dbReference type="EMBL" id="JBHUOL010000006">
    <property type="protein sequence ID" value="MFD2907490.1"/>
    <property type="molecule type" value="Genomic_DNA"/>
</dbReference>
<accession>A0ABW5Z574</accession>
<dbReference type="InterPro" id="IPR009362">
    <property type="entry name" value="YhcG_C"/>
</dbReference>
<evidence type="ECO:0000259" key="1">
    <source>
        <dbReference type="Pfam" id="PF06250"/>
    </source>
</evidence>
<dbReference type="Pfam" id="PF17761">
    <property type="entry name" value="DUF1016_N"/>
    <property type="match status" value="1"/>
</dbReference>
<dbReference type="Pfam" id="PF06250">
    <property type="entry name" value="YhcG_C"/>
    <property type="match status" value="1"/>
</dbReference>
<protein>
    <submittedName>
        <fullName evidence="3">YhcG family protein</fullName>
    </submittedName>
</protein>
<feature type="domain" description="YhcG N-terminal" evidence="2">
    <location>
        <begin position="13"/>
        <end position="190"/>
    </location>
</feature>
<name>A0ABW5Z574_9FLAO</name>
<feature type="domain" description="YhcG PDDEXK nuclease" evidence="1">
    <location>
        <begin position="215"/>
        <end position="366"/>
    </location>
</feature>
<evidence type="ECO:0000313" key="4">
    <source>
        <dbReference type="Proteomes" id="UP001597549"/>
    </source>
</evidence>
<dbReference type="PANTHER" id="PTHR30547:SF5">
    <property type="entry name" value="NUCLEASE YHCG-RELATED"/>
    <property type="match status" value="1"/>
</dbReference>
<evidence type="ECO:0000313" key="3">
    <source>
        <dbReference type="EMBL" id="MFD2907490.1"/>
    </source>
</evidence>
<sequence>MKHLQNKEIFKQVVDLLQQARQQVLRTVNSTMVYTYFEIGRIIVEEEQNGKERAEYGKQILKGLSEELKREFGKGFSLRNLEQMRQFYLIYSISESLNRILDIENSSSVTKDSKDVKLNRLQNTQSLTAEFINTKYLTLISFFKLTWTHYIFLMRIDDEKERSFYEIESIKNNWSVRELKRQYDTALYTRLTLSRDKEGILKLSEEGQIIEKPKDIIKDPYILEFLGLPELHQYSESDLEQQIINKLEHFLLELGQGFAFVARQKRITFDDKHFRIDLVFYNRILKSFVLIDLKIGELKHQDLGQMQMYVNYYDRNMRLEDENKTIGIVLCQNKSDLVVQYTLPENNEQIFASKYKTVLPSKEEFKRLINE</sequence>
<proteinExistence type="predicted"/>